<evidence type="ECO:0000259" key="1">
    <source>
        <dbReference type="Pfam" id="PF01850"/>
    </source>
</evidence>
<dbReference type="AlphaFoldDB" id="A0AAU7U4U7"/>
<dbReference type="InterPro" id="IPR029060">
    <property type="entry name" value="PIN-like_dom_sf"/>
</dbReference>
<sequence>MRTVALLVILHGCLSAARHGVLTAEHAVQAERLPWSHRAPFDRMLVAQAHVERCPLVTMDEHIRAFPRAPLHVWA</sequence>
<name>A0AAU7U4U7_9DEIO</name>
<dbReference type="EMBL" id="CP158297">
    <property type="protein sequence ID" value="XBV83660.1"/>
    <property type="molecule type" value="Genomic_DNA"/>
</dbReference>
<accession>A0AAU7U4U7</accession>
<dbReference type="RefSeq" id="WP_350241306.1">
    <property type="nucleotide sequence ID" value="NZ_CP158297.1"/>
</dbReference>
<proteinExistence type="predicted"/>
<dbReference type="InterPro" id="IPR002716">
    <property type="entry name" value="PIN_dom"/>
</dbReference>
<dbReference type="Pfam" id="PF01850">
    <property type="entry name" value="PIN"/>
    <property type="match status" value="1"/>
</dbReference>
<protein>
    <submittedName>
        <fullName evidence="2">PIN domain-containing protein</fullName>
    </submittedName>
</protein>
<feature type="domain" description="PIN" evidence="1">
    <location>
        <begin position="22"/>
        <end position="66"/>
    </location>
</feature>
<keyword evidence="2" id="KW-0614">Plasmid</keyword>
<geneLocation type="plasmid" evidence="2">
    <name>pDson01</name>
</geneLocation>
<dbReference type="KEGG" id="dsc:ABOD76_02955"/>
<organism evidence="2">
    <name type="scientific">Deinococcus sonorensis KR-87</name>
    <dbReference type="NCBI Taxonomy" id="694439"/>
    <lineage>
        <taxon>Bacteria</taxon>
        <taxon>Thermotogati</taxon>
        <taxon>Deinococcota</taxon>
        <taxon>Deinococci</taxon>
        <taxon>Deinococcales</taxon>
        <taxon>Deinococcaceae</taxon>
        <taxon>Deinococcus</taxon>
    </lineage>
</organism>
<evidence type="ECO:0000313" key="2">
    <source>
        <dbReference type="EMBL" id="XBV83660.1"/>
    </source>
</evidence>
<reference evidence="2" key="1">
    <citation type="submission" date="2024-06" db="EMBL/GenBank/DDBJ databases">
        <title>Draft Genome Sequence of Deinococcus sonorensis Type Strain KR-87, a Biofilm Producing Representative of the Genus Deinococcus.</title>
        <authorList>
            <person name="Boren L.S."/>
            <person name="Grosso R.A."/>
            <person name="Hugenberg-Cox A.N."/>
            <person name="Hill J.T.E."/>
            <person name="Albert C.M."/>
            <person name="Tuohy J.M."/>
        </authorList>
    </citation>
    <scope>NUCLEOTIDE SEQUENCE</scope>
    <source>
        <strain evidence="2">KR-87</strain>
        <plasmid evidence="2">pDson01</plasmid>
    </source>
</reference>
<gene>
    <name evidence="2" type="ORF">ABOD76_02955</name>
</gene>
<dbReference type="SUPFAM" id="SSF88723">
    <property type="entry name" value="PIN domain-like"/>
    <property type="match status" value="1"/>
</dbReference>